<dbReference type="PANTHER" id="PTHR14269">
    <property type="entry name" value="CDP-DIACYLGLYCEROL--GLYCEROL-3-PHOSPHATE 3-PHOSPHATIDYLTRANSFERASE-RELATED"/>
    <property type="match status" value="1"/>
</dbReference>
<evidence type="ECO:0000313" key="13">
    <source>
        <dbReference type="EMBL" id="NYI68949.1"/>
    </source>
</evidence>
<evidence type="ECO:0000256" key="8">
    <source>
        <dbReference type="ARBA" id="ARBA00023136"/>
    </source>
</evidence>
<feature type="transmembrane region" description="Helical" evidence="12">
    <location>
        <begin position="141"/>
        <end position="160"/>
    </location>
</feature>
<name>A0A7Z0D521_9MICO</name>
<accession>A0A7Z0D521</accession>
<feature type="transmembrane region" description="Helical" evidence="12">
    <location>
        <begin position="106"/>
        <end position="129"/>
    </location>
</feature>
<dbReference type="GO" id="GO:0008444">
    <property type="term" value="F:CDP-diacylglycerol-glycerol-3-phosphate 3-phosphatidyltransferase activity"/>
    <property type="evidence" value="ECO:0007669"/>
    <property type="project" value="InterPro"/>
</dbReference>
<evidence type="ECO:0000256" key="3">
    <source>
        <dbReference type="ARBA" id="ARBA00022516"/>
    </source>
</evidence>
<dbReference type="InterPro" id="IPR004570">
    <property type="entry name" value="Phosphatidylglycerol_P_synth"/>
</dbReference>
<keyword evidence="9" id="KW-0594">Phospholipid biosynthesis</keyword>
<dbReference type="InterPro" id="IPR000462">
    <property type="entry name" value="CDP-OH_P_trans"/>
</dbReference>
<dbReference type="PROSITE" id="PS00379">
    <property type="entry name" value="CDP_ALCOHOL_P_TRANSF"/>
    <property type="match status" value="1"/>
</dbReference>
<keyword evidence="6 12" id="KW-1133">Transmembrane helix</keyword>
<sequence>MIRFVGAGARGGAPEVRDTAFTWPNLITLVRLLALPVFVWIMFGPEDYLLAFIVLGLIGLTDWFDGYVARRFNQVSRLGAMVDPIADRLLLVVVLVSFLVAGIVPWWIFVIIIVPDVILSFCAVAFFHMHPGLEVTFIGKVRTALLMIGTAIMLAGRAHVFTQTPMWLVGFVISLAGCAGHLVAFVQYSTGMLRAAKTRS</sequence>
<dbReference type="Pfam" id="PF01066">
    <property type="entry name" value="CDP-OH_P_transf"/>
    <property type="match status" value="1"/>
</dbReference>
<keyword evidence="5 12" id="KW-0812">Transmembrane</keyword>
<dbReference type="EMBL" id="JACBZP010000001">
    <property type="protein sequence ID" value="NYI68949.1"/>
    <property type="molecule type" value="Genomic_DNA"/>
</dbReference>
<evidence type="ECO:0000256" key="9">
    <source>
        <dbReference type="ARBA" id="ARBA00023209"/>
    </source>
</evidence>
<feature type="transmembrane region" description="Helical" evidence="12">
    <location>
        <begin position="166"/>
        <end position="188"/>
    </location>
</feature>
<dbReference type="Proteomes" id="UP000539111">
    <property type="component" value="Unassembled WGS sequence"/>
</dbReference>
<dbReference type="AlphaFoldDB" id="A0A7Z0D521"/>
<dbReference type="GO" id="GO:0016020">
    <property type="term" value="C:membrane"/>
    <property type="evidence" value="ECO:0007669"/>
    <property type="project" value="UniProtKB-SubCell"/>
</dbReference>
<comment type="subcellular location">
    <subcellularLocation>
        <location evidence="1">Membrane</location>
        <topology evidence="1">Multi-pass membrane protein</topology>
    </subcellularLocation>
</comment>
<keyword evidence="7" id="KW-0443">Lipid metabolism</keyword>
<evidence type="ECO:0000256" key="11">
    <source>
        <dbReference type="RuleBase" id="RU003750"/>
    </source>
</evidence>
<organism evidence="13 14">
    <name type="scientific">Spelaeicoccus albus</name>
    <dbReference type="NCBI Taxonomy" id="1280376"/>
    <lineage>
        <taxon>Bacteria</taxon>
        <taxon>Bacillati</taxon>
        <taxon>Actinomycetota</taxon>
        <taxon>Actinomycetes</taxon>
        <taxon>Micrococcales</taxon>
        <taxon>Brevibacteriaceae</taxon>
        <taxon>Spelaeicoccus</taxon>
    </lineage>
</organism>
<evidence type="ECO:0000256" key="1">
    <source>
        <dbReference type="ARBA" id="ARBA00004141"/>
    </source>
</evidence>
<dbReference type="EC" id="2.7.8.41" evidence="13"/>
<evidence type="ECO:0000256" key="2">
    <source>
        <dbReference type="ARBA" id="ARBA00010441"/>
    </source>
</evidence>
<keyword evidence="10" id="KW-1208">Phospholipid metabolism</keyword>
<comment type="similarity">
    <text evidence="2 11">Belongs to the CDP-alcohol phosphatidyltransferase class-I family.</text>
</comment>
<dbReference type="PIRSF" id="PIRSF000847">
    <property type="entry name" value="Phos_ph_gly_syn"/>
    <property type="match status" value="1"/>
</dbReference>
<feature type="transmembrane region" description="Helical" evidence="12">
    <location>
        <begin position="21"/>
        <end position="43"/>
    </location>
</feature>
<keyword evidence="8 12" id="KW-0472">Membrane</keyword>
<dbReference type="InterPro" id="IPR050324">
    <property type="entry name" value="CDP-alcohol_PTase-I"/>
</dbReference>
<dbReference type="InterPro" id="IPR043130">
    <property type="entry name" value="CDP-OH_PTrfase_TM_dom"/>
</dbReference>
<evidence type="ECO:0000256" key="4">
    <source>
        <dbReference type="ARBA" id="ARBA00022679"/>
    </source>
</evidence>
<evidence type="ECO:0000256" key="7">
    <source>
        <dbReference type="ARBA" id="ARBA00023098"/>
    </source>
</evidence>
<reference evidence="13 14" key="1">
    <citation type="submission" date="2020-07" db="EMBL/GenBank/DDBJ databases">
        <title>Sequencing the genomes of 1000 actinobacteria strains.</title>
        <authorList>
            <person name="Klenk H.-P."/>
        </authorList>
    </citation>
    <scope>NUCLEOTIDE SEQUENCE [LARGE SCALE GENOMIC DNA]</scope>
    <source>
        <strain evidence="13 14">DSM 26341</strain>
    </source>
</reference>
<evidence type="ECO:0000256" key="12">
    <source>
        <dbReference type="SAM" id="Phobius"/>
    </source>
</evidence>
<feature type="transmembrane region" description="Helical" evidence="12">
    <location>
        <begin position="49"/>
        <end position="68"/>
    </location>
</feature>
<keyword evidence="3" id="KW-0444">Lipid biosynthesis</keyword>
<dbReference type="UniPathway" id="UPA00085"/>
<evidence type="ECO:0000256" key="6">
    <source>
        <dbReference type="ARBA" id="ARBA00022989"/>
    </source>
</evidence>
<protein>
    <submittedName>
        <fullName evidence="13">Cardiolipin synthase</fullName>
        <ecNumber evidence="13">2.7.8.41</ecNumber>
    </submittedName>
</protein>
<dbReference type="GO" id="GO:0046474">
    <property type="term" value="P:glycerophospholipid biosynthetic process"/>
    <property type="evidence" value="ECO:0007669"/>
    <property type="project" value="TreeGrafter"/>
</dbReference>
<keyword evidence="4 11" id="KW-0808">Transferase</keyword>
<dbReference type="GO" id="GO:0043337">
    <property type="term" value="F:cardiolipin synthase (CMP-forming)"/>
    <property type="evidence" value="ECO:0007669"/>
    <property type="project" value="UniProtKB-EC"/>
</dbReference>
<evidence type="ECO:0000313" key="14">
    <source>
        <dbReference type="Proteomes" id="UP000539111"/>
    </source>
</evidence>
<dbReference type="InterPro" id="IPR048254">
    <property type="entry name" value="CDP_ALCOHOL_P_TRANSF_CS"/>
</dbReference>
<dbReference type="RefSeq" id="WP_179429219.1">
    <property type="nucleotide sequence ID" value="NZ_JACBZP010000001.1"/>
</dbReference>
<proteinExistence type="inferred from homology"/>
<comment type="caution">
    <text evidence="13">The sequence shown here is derived from an EMBL/GenBank/DDBJ whole genome shotgun (WGS) entry which is preliminary data.</text>
</comment>
<gene>
    <name evidence="13" type="ORF">BJY26_003255</name>
</gene>
<evidence type="ECO:0000256" key="10">
    <source>
        <dbReference type="ARBA" id="ARBA00023264"/>
    </source>
</evidence>
<dbReference type="Gene3D" id="1.20.120.1760">
    <property type="match status" value="1"/>
</dbReference>
<dbReference type="PANTHER" id="PTHR14269:SF11">
    <property type="entry name" value="CDP-DIACYLGLYCEROL--GLYCEROL-3-PHOSPHATE 3-PHOSPHATIDYLTRANSFERASE"/>
    <property type="match status" value="1"/>
</dbReference>
<evidence type="ECO:0000256" key="5">
    <source>
        <dbReference type="ARBA" id="ARBA00022692"/>
    </source>
</evidence>
<keyword evidence="14" id="KW-1185">Reference proteome</keyword>